<evidence type="ECO:0000256" key="1">
    <source>
        <dbReference type="SAM" id="Phobius"/>
    </source>
</evidence>
<sequence>MEQKDNKDKGFILKNPEILCKNLNSTIMQIIVFVLVFNIYKEWNLEQIKRLNVSFLFFLKNFIACHYQIILLNKYRHKMKPFNKDNNSLQEECDLLYARIKQKVLNDDKTQEQIFNELENEYQSILKEDTDKLIAEFVSQTFINHSKNNLVEENSDDSKEIPESE</sequence>
<dbReference type="Proteomes" id="UP001484199">
    <property type="component" value="Chromosome"/>
</dbReference>
<gene>
    <name evidence="2" type="ORF">AshY1_04790</name>
</gene>
<dbReference type="EMBL" id="CP146843">
    <property type="protein sequence ID" value="WYY26585.1"/>
    <property type="molecule type" value="Genomic_DNA"/>
</dbReference>
<keyword evidence="3" id="KW-1185">Reference proteome</keyword>
<evidence type="ECO:0000313" key="2">
    <source>
        <dbReference type="EMBL" id="WYY26585.1"/>
    </source>
</evidence>
<feature type="transmembrane region" description="Helical" evidence="1">
    <location>
        <begin position="52"/>
        <end position="72"/>
    </location>
</feature>
<organism evidence="2 3">
    <name type="scientific">Ash yellows phytoplasma</name>
    <dbReference type="NCBI Taxonomy" id="35780"/>
    <lineage>
        <taxon>Bacteria</taxon>
        <taxon>Bacillati</taxon>
        <taxon>Mycoplasmatota</taxon>
        <taxon>Mollicutes</taxon>
        <taxon>Acholeplasmatales</taxon>
        <taxon>Acholeplasmataceae</taxon>
        <taxon>Candidatus Phytoplasma</taxon>
        <taxon>16SrVII (Ash yellows group)</taxon>
    </lineage>
</organism>
<evidence type="ECO:0000313" key="3">
    <source>
        <dbReference type="Proteomes" id="UP001484199"/>
    </source>
</evidence>
<reference evidence="2" key="1">
    <citation type="submission" date="2024-03" db="EMBL/GenBank/DDBJ databases">
        <title>The Complete Genome of 'Candidatus Phytoplasma fraxini' AshY1 from the Ash Yellows Group.</title>
        <authorList>
            <person name="Boehm J.W."/>
            <person name="Huettel B."/>
            <person name="Schneider B."/>
            <person name="Kube M."/>
        </authorList>
    </citation>
    <scope>NUCLEOTIDE SEQUENCE [LARGE SCALE GENOMIC DNA]</scope>
    <source>
        <strain evidence="2">AshY1</strain>
    </source>
</reference>
<keyword evidence="1" id="KW-0472">Membrane</keyword>
<accession>A0ABZ2U8P1</accession>
<feature type="transmembrane region" description="Helical" evidence="1">
    <location>
        <begin position="21"/>
        <end position="40"/>
    </location>
</feature>
<proteinExistence type="predicted"/>
<keyword evidence="1" id="KW-0812">Transmembrane</keyword>
<protein>
    <submittedName>
        <fullName evidence="2">Uncharacterized protein</fullName>
    </submittedName>
</protein>
<name>A0ABZ2U8P1_ASHYP</name>
<dbReference type="RefSeq" id="WP_341266484.1">
    <property type="nucleotide sequence ID" value="NZ_CP146843.1"/>
</dbReference>
<keyword evidence="1" id="KW-1133">Transmembrane helix</keyword>